<sequence length="56" mass="6366">MRKVHYRVVLDVLLHEDEEANGTYALEGADFFPEMDADDLDIIDVRVKSVGVTDSR</sequence>
<protein>
    <submittedName>
        <fullName evidence="1">Uncharacterized protein</fullName>
    </submittedName>
</protein>
<proteinExistence type="predicted"/>
<dbReference type="EMBL" id="LAZR01000049">
    <property type="protein sequence ID" value="KKN99005.1"/>
    <property type="molecule type" value="Genomic_DNA"/>
</dbReference>
<evidence type="ECO:0000313" key="1">
    <source>
        <dbReference type="EMBL" id="KKN99005.1"/>
    </source>
</evidence>
<reference evidence="1" key="1">
    <citation type="journal article" date="2015" name="Nature">
        <title>Complex archaea that bridge the gap between prokaryotes and eukaryotes.</title>
        <authorList>
            <person name="Spang A."/>
            <person name="Saw J.H."/>
            <person name="Jorgensen S.L."/>
            <person name="Zaremba-Niedzwiedzka K."/>
            <person name="Martijn J."/>
            <person name="Lind A.E."/>
            <person name="van Eijk R."/>
            <person name="Schleper C."/>
            <person name="Guy L."/>
            <person name="Ettema T.J."/>
        </authorList>
    </citation>
    <scope>NUCLEOTIDE SEQUENCE</scope>
</reference>
<organism evidence="1">
    <name type="scientific">marine sediment metagenome</name>
    <dbReference type="NCBI Taxonomy" id="412755"/>
    <lineage>
        <taxon>unclassified sequences</taxon>
        <taxon>metagenomes</taxon>
        <taxon>ecological metagenomes</taxon>
    </lineage>
</organism>
<name>A0A0F9V193_9ZZZZ</name>
<dbReference type="AlphaFoldDB" id="A0A0F9V193"/>
<accession>A0A0F9V193</accession>
<comment type="caution">
    <text evidence="1">The sequence shown here is derived from an EMBL/GenBank/DDBJ whole genome shotgun (WGS) entry which is preliminary data.</text>
</comment>
<gene>
    <name evidence="1" type="ORF">LCGC14_0142500</name>
</gene>